<name>A0A1B1BMM5_9MICO</name>
<sequence length="365" mass="40166">MSGVIVHEWLATNGGSENVVEVLASIYPDAPIVSLWEDLPSRFRSGRVTETWLSKTPLRHHKALALPLMPLVWRDLPRIEADWVLCSSHLFAHHARFRKQPEGMRKFVYVHTPARYIWTPELDGRGNGIVARALSRPLKALDRGRAQEATSIAANSMFIQKRISEAWGRDSTVIYPPVNVADFAADPSELLTDEEHEVLKALPTTFILGASRFVPYKRLEDAIAAGWAADLPVVLAGAGPDEQRLRAVAGRRPGTVTFVARPSSAMLNELFRRALVYVFPPVEDFGIMPVEVMATGTPVVANAIGGAAESVLHGVTGALVQSFDSTSLKEAVEIAASAKAQDCIERAWQFDVGVFEDRIREWVGE</sequence>
<dbReference type="KEGG" id="cart:PA27867_2975"/>
<dbReference type="GO" id="GO:0016757">
    <property type="term" value="F:glycosyltransferase activity"/>
    <property type="evidence" value="ECO:0007669"/>
    <property type="project" value="InterPro"/>
</dbReference>
<keyword evidence="5" id="KW-1185">Reference proteome</keyword>
<gene>
    <name evidence="4" type="ORF">PA27867_2975</name>
</gene>
<keyword evidence="2 4" id="KW-0808">Transferase</keyword>
<dbReference type="PANTHER" id="PTHR45947:SF3">
    <property type="entry name" value="SULFOQUINOVOSYL TRANSFERASE SQD2"/>
    <property type="match status" value="1"/>
</dbReference>
<evidence type="ECO:0000256" key="2">
    <source>
        <dbReference type="ARBA" id="ARBA00022679"/>
    </source>
</evidence>
<dbReference type="Pfam" id="PF00534">
    <property type="entry name" value="Glycos_transf_1"/>
    <property type="match status" value="1"/>
</dbReference>
<evidence type="ECO:0000313" key="4">
    <source>
        <dbReference type="EMBL" id="ANP73912.1"/>
    </source>
</evidence>
<proteinExistence type="predicted"/>
<accession>A0A1B1BMM5</accession>
<dbReference type="Proteomes" id="UP000092582">
    <property type="component" value="Chromosome 1"/>
</dbReference>
<dbReference type="AlphaFoldDB" id="A0A1B1BMM5"/>
<dbReference type="Gene3D" id="3.40.50.2000">
    <property type="entry name" value="Glycogen Phosphorylase B"/>
    <property type="match status" value="2"/>
</dbReference>
<dbReference type="SUPFAM" id="SSF53756">
    <property type="entry name" value="UDP-Glycosyltransferase/glycogen phosphorylase"/>
    <property type="match status" value="1"/>
</dbReference>
<evidence type="ECO:0000256" key="1">
    <source>
        <dbReference type="ARBA" id="ARBA00021292"/>
    </source>
</evidence>
<dbReference type="PANTHER" id="PTHR45947">
    <property type="entry name" value="SULFOQUINOVOSYL TRANSFERASE SQD2"/>
    <property type="match status" value="1"/>
</dbReference>
<dbReference type="EMBL" id="CP016282">
    <property type="protein sequence ID" value="ANP73912.1"/>
    <property type="molecule type" value="Genomic_DNA"/>
</dbReference>
<dbReference type="InterPro" id="IPR001296">
    <property type="entry name" value="Glyco_trans_1"/>
</dbReference>
<dbReference type="InterPro" id="IPR050194">
    <property type="entry name" value="Glycosyltransferase_grp1"/>
</dbReference>
<feature type="domain" description="Glycosyl transferase family 1" evidence="3">
    <location>
        <begin position="202"/>
        <end position="338"/>
    </location>
</feature>
<dbReference type="OrthoDB" id="9801573at2"/>
<dbReference type="PATRIC" id="fig|670052.7.peg.3058"/>
<dbReference type="STRING" id="670052.PA27867_2975"/>
<evidence type="ECO:0000313" key="5">
    <source>
        <dbReference type="Proteomes" id="UP000092582"/>
    </source>
</evidence>
<reference evidence="4 5" key="1">
    <citation type="submission" date="2016-06" db="EMBL/GenBank/DDBJ databases">
        <title>Genome sequencing of Cryobacterium arcticum PAMC 27867.</title>
        <authorList>
            <person name="Lee J."/>
            <person name="Kim O.-S."/>
        </authorList>
    </citation>
    <scope>NUCLEOTIDE SEQUENCE [LARGE SCALE GENOMIC DNA]</scope>
    <source>
        <strain evidence="4 5">PAMC 27867</strain>
    </source>
</reference>
<organism evidence="4 5">
    <name type="scientific">Cryobacterium arcticum</name>
    <dbReference type="NCBI Taxonomy" id="670052"/>
    <lineage>
        <taxon>Bacteria</taxon>
        <taxon>Bacillati</taxon>
        <taxon>Actinomycetota</taxon>
        <taxon>Actinomycetes</taxon>
        <taxon>Micrococcales</taxon>
        <taxon>Microbacteriaceae</taxon>
        <taxon>Cryobacterium</taxon>
    </lineage>
</organism>
<evidence type="ECO:0000259" key="3">
    <source>
        <dbReference type="Pfam" id="PF00534"/>
    </source>
</evidence>
<protein>
    <recommendedName>
        <fullName evidence="1">D-inositol 3-phosphate glycosyltransferase</fullName>
    </recommendedName>
</protein>